<evidence type="ECO:0000256" key="1">
    <source>
        <dbReference type="SAM" id="MobiDB-lite"/>
    </source>
</evidence>
<dbReference type="AlphaFoldDB" id="A0A1E3X8U8"/>
<name>A0A1E3X8U8_9BACT</name>
<sequence>MGIFDMIREGFKGSGEREEQKSPGSKRQPYQIGDCIGGRFEVLRIVGGDRNDN</sequence>
<comment type="caution">
    <text evidence="2">The sequence shown here is derived from an EMBL/GenBank/DDBJ whole genome shotgun (WGS) entry which is preliminary data.</text>
</comment>
<gene>
    <name evidence="2" type="ORF">SCARUB_02835</name>
</gene>
<dbReference type="Proteomes" id="UP000094056">
    <property type="component" value="Unassembled WGS sequence"/>
</dbReference>
<feature type="region of interest" description="Disordered" evidence="1">
    <location>
        <begin position="1"/>
        <end position="32"/>
    </location>
</feature>
<accession>A0A1E3X8U8</accession>
<organism evidence="2 3">
    <name type="scientific">Candidatus Scalindua rubra</name>
    <dbReference type="NCBI Taxonomy" id="1872076"/>
    <lineage>
        <taxon>Bacteria</taxon>
        <taxon>Pseudomonadati</taxon>
        <taxon>Planctomycetota</taxon>
        <taxon>Candidatus Brocadiia</taxon>
        <taxon>Candidatus Brocadiales</taxon>
        <taxon>Candidatus Scalinduaceae</taxon>
        <taxon>Candidatus Scalindua</taxon>
    </lineage>
</organism>
<evidence type="ECO:0000313" key="3">
    <source>
        <dbReference type="Proteomes" id="UP000094056"/>
    </source>
</evidence>
<proteinExistence type="predicted"/>
<feature type="compositionally biased region" description="Basic and acidic residues" evidence="1">
    <location>
        <begin position="1"/>
        <end position="21"/>
    </location>
</feature>
<reference evidence="2 3" key="1">
    <citation type="submission" date="2016-07" db="EMBL/GenBank/DDBJ databases">
        <title>Draft genome of Scalindua rubra, obtained from a brine-seawater interface in the Red Sea, sheds light on salt adaptation in anammox bacteria.</title>
        <authorList>
            <person name="Speth D.R."/>
            <person name="Lagkouvardos I."/>
            <person name="Wang Y."/>
            <person name="Qian P.-Y."/>
            <person name="Dutilh B.E."/>
            <person name="Jetten M.S."/>
        </authorList>
    </citation>
    <scope>NUCLEOTIDE SEQUENCE [LARGE SCALE GENOMIC DNA]</scope>
    <source>
        <strain evidence="2">BSI-1</strain>
    </source>
</reference>
<evidence type="ECO:0000313" key="2">
    <source>
        <dbReference type="EMBL" id="ODS32050.1"/>
    </source>
</evidence>
<dbReference type="EMBL" id="MAYW01000080">
    <property type="protein sequence ID" value="ODS32050.1"/>
    <property type="molecule type" value="Genomic_DNA"/>
</dbReference>
<protein>
    <submittedName>
        <fullName evidence="2">Uncharacterized protein</fullName>
    </submittedName>
</protein>